<dbReference type="Pfam" id="PF01509">
    <property type="entry name" value="TruB_N"/>
    <property type="match status" value="1"/>
</dbReference>
<dbReference type="GO" id="GO:0031119">
    <property type="term" value="P:tRNA pseudouridine synthesis"/>
    <property type="evidence" value="ECO:0007669"/>
    <property type="project" value="UniProtKB-UniRule"/>
</dbReference>
<gene>
    <name evidence="5 8" type="primary">truB</name>
    <name evidence="8" type="ORF">MJG50_00260</name>
</gene>
<evidence type="ECO:0000256" key="2">
    <source>
        <dbReference type="ARBA" id="ARBA00005642"/>
    </source>
</evidence>
<dbReference type="PANTHER" id="PTHR13767:SF2">
    <property type="entry name" value="PSEUDOURIDYLATE SYNTHASE TRUB1"/>
    <property type="match status" value="1"/>
</dbReference>
<dbReference type="Proteomes" id="UP001431131">
    <property type="component" value="Unassembled WGS sequence"/>
</dbReference>
<keyword evidence="9" id="KW-1185">Reference proteome</keyword>
<dbReference type="RefSeq" id="WP_240251693.1">
    <property type="nucleotide sequence ID" value="NZ_JAKTTI010000001.1"/>
</dbReference>
<comment type="caution">
    <text evidence="8">The sequence shown here is derived from an EMBL/GenBank/DDBJ whole genome shotgun (WGS) entry which is preliminary data.</text>
</comment>
<feature type="domain" description="Pseudouridine synthase II N-terminal" evidence="6">
    <location>
        <begin position="23"/>
        <end position="178"/>
    </location>
</feature>
<dbReference type="Gene3D" id="3.30.2350.10">
    <property type="entry name" value="Pseudouridine synthase"/>
    <property type="match status" value="1"/>
</dbReference>
<dbReference type="Pfam" id="PF16198">
    <property type="entry name" value="TruB_C_2"/>
    <property type="match status" value="1"/>
</dbReference>
<comment type="function">
    <text evidence="5">Responsible for synthesis of pseudouridine from uracil-55 in the psi GC loop of transfer RNAs.</text>
</comment>
<evidence type="ECO:0000259" key="6">
    <source>
        <dbReference type="Pfam" id="PF01509"/>
    </source>
</evidence>
<dbReference type="PANTHER" id="PTHR13767">
    <property type="entry name" value="TRNA-PSEUDOURIDINE SYNTHASE"/>
    <property type="match status" value="1"/>
</dbReference>
<evidence type="ECO:0000256" key="4">
    <source>
        <dbReference type="ARBA" id="ARBA00023235"/>
    </source>
</evidence>
<reference evidence="8" key="1">
    <citation type="submission" date="2022-02" db="EMBL/GenBank/DDBJ databases">
        <title>Fredinandcohnia quinoae sp. nov. isolated from Chenopodium quinoa seeds.</title>
        <authorList>
            <person name="Saati-Santamaria Z."/>
            <person name="Flores-Felix J.D."/>
            <person name="Igual J.M."/>
            <person name="Velazquez E."/>
            <person name="Garcia-Fraile P."/>
            <person name="Martinez-Molina E."/>
        </authorList>
    </citation>
    <scope>NUCLEOTIDE SEQUENCE</scope>
    <source>
        <strain evidence="8">SECRCQ15</strain>
    </source>
</reference>
<proteinExistence type="inferred from homology"/>
<dbReference type="InterPro" id="IPR002501">
    <property type="entry name" value="PsdUridine_synth_N"/>
</dbReference>
<feature type="domain" description="tRNA pseudouridylate synthase B C-terminal" evidence="7">
    <location>
        <begin position="179"/>
        <end position="237"/>
    </location>
</feature>
<evidence type="ECO:0000256" key="3">
    <source>
        <dbReference type="ARBA" id="ARBA00022694"/>
    </source>
</evidence>
<dbReference type="SUPFAM" id="SSF55120">
    <property type="entry name" value="Pseudouridine synthase"/>
    <property type="match status" value="1"/>
</dbReference>
<keyword evidence="3 5" id="KW-0819">tRNA processing</keyword>
<evidence type="ECO:0000256" key="1">
    <source>
        <dbReference type="ARBA" id="ARBA00000385"/>
    </source>
</evidence>
<keyword evidence="4 5" id="KW-0413">Isomerase</keyword>
<dbReference type="InterPro" id="IPR014780">
    <property type="entry name" value="tRNA_psdUridine_synth_TruB"/>
</dbReference>
<protein>
    <recommendedName>
        <fullName evidence="5">tRNA pseudouridine synthase B</fullName>
        <ecNumber evidence="5">5.4.99.25</ecNumber>
    </recommendedName>
    <alternativeName>
        <fullName evidence="5">tRNA pseudouridine(55) synthase</fullName>
        <shortName evidence="5">Psi55 synthase</shortName>
    </alternativeName>
    <alternativeName>
        <fullName evidence="5">tRNA pseudouridylate synthase</fullName>
    </alternativeName>
    <alternativeName>
        <fullName evidence="5">tRNA-uridine isomerase</fullName>
    </alternativeName>
</protein>
<dbReference type="CDD" id="cd02573">
    <property type="entry name" value="PseudoU_synth_EcTruB"/>
    <property type="match status" value="1"/>
</dbReference>
<dbReference type="GO" id="GO:1990481">
    <property type="term" value="P:mRNA pseudouridine synthesis"/>
    <property type="evidence" value="ECO:0007669"/>
    <property type="project" value="TreeGrafter"/>
</dbReference>
<evidence type="ECO:0000256" key="5">
    <source>
        <dbReference type="HAMAP-Rule" id="MF_01080"/>
    </source>
</evidence>
<evidence type="ECO:0000259" key="7">
    <source>
        <dbReference type="Pfam" id="PF16198"/>
    </source>
</evidence>
<evidence type="ECO:0000313" key="8">
    <source>
        <dbReference type="EMBL" id="MCH1623740.1"/>
    </source>
</evidence>
<dbReference type="EMBL" id="JAKTTI010000001">
    <property type="protein sequence ID" value="MCH1623740.1"/>
    <property type="molecule type" value="Genomic_DNA"/>
</dbReference>
<dbReference type="HAMAP" id="MF_01080">
    <property type="entry name" value="TruB_bact"/>
    <property type="match status" value="1"/>
</dbReference>
<organism evidence="8 9">
    <name type="scientific">Fredinandcohnia quinoae</name>
    <dbReference type="NCBI Taxonomy" id="2918902"/>
    <lineage>
        <taxon>Bacteria</taxon>
        <taxon>Bacillati</taxon>
        <taxon>Bacillota</taxon>
        <taxon>Bacilli</taxon>
        <taxon>Bacillales</taxon>
        <taxon>Bacillaceae</taxon>
        <taxon>Fredinandcohnia</taxon>
    </lineage>
</organism>
<evidence type="ECO:0000313" key="9">
    <source>
        <dbReference type="Proteomes" id="UP001431131"/>
    </source>
</evidence>
<dbReference type="EC" id="5.4.99.25" evidence="5"/>
<dbReference type="NCBIfam" id="TIGR00431">
    <property type="entry name" value="TruB"/>
    <property type="match status" value="1"/>
</dbReference>
<comment type="similarity">
    <text evidence="2 5">Belongs to the pseudouridine synthase TruB family. Type 1 subfamily.</text>
</comment>
<feature type="active site" description="Nucleophile" evidence="5">
    <location>
        <position position="38"/>
    </location>
</feature>
<name>A0AAW5E2D7_9BACI</name>
<sequence>MDGILLLHKPKGMTSHDCVFKVRKLLKMKKVGHTGTLDPDVSGVLPICLGRATKIVEFITAEDKTYVGEVTLGYSTTTEDSSGDIVSEKKVDRVISKSEIEDVFMSLTGEITQTPPMYSAVKVNGKRLYEYARKGIEVERPSRNIHIHELVLLDGKDEYKGDTVSFRFKVTCSKGTYVRTLAVQIGEKLGFPAHMSDLTRISSGNFLINQCISLSEVEQKVQDHTINTCLISIEDALLHLPNVMINDKVAEKVKNGAVLPLPEGFDHILTAQPIAIQSIEKQILAIYQRHPEKNHLIKPIKVLVNNQELI</sequence>
<dbReference type="AlphaFoldDB" id="A0AAW5E2D7"/>
<accession>A0AAW5E2D7</accession>
<dbReference type="InterPro" id="IPR020103">
    <property type="entry name" value="PsdUridine_synth_cat_dom_sf"/>
</dbReference>
<dbReference type="GO" id="GO:0160148">
    <property type="term" value="F:tRNA pseudouridine(55) synthase activity"/>
    <property type="evidence" value="ECO:0007669"/>
    <property type="project" value="UniProtKB-EC"/>
</dbReference>
<dbReference type="GO" id="GO:0003723">
    <property type="term" value="F:RNA binding"/>
    <property type="evidence" value="ECO:0007669"/>
    <property type="project" value="InterPro"/>
</dbReference>
<dbReference type="FunFam" id="3.30.2350.10:FF:000011">
    <property type="entry name" value="tRNA pseudouridine synthase B"/>
    <property type="match status" value="1"/>
</dbReference>
<dbReference type="InterPro" id="IPR032819">
    <property type="entry name" value="TruB_C"/>
</dbReference>
<comment type="catalytic activity">
    <reaction evidence="1 5">
        <text>uridine(55) in tRNA = pseudouridine(55) in tRNA</text>
        <dbReference type="Rhea" id="RHEA:42532"/>
        <dbReference type="Rhea" id="RHEA-COMP:10101"/>
        <dbReference type="Rhea" id="RHEA-COMP:10102"/>
        <dbReference type="ChEBI" id="CHEBI:65314"/>
        <dbReference type="ChEBI" id="CHEBI:65315"/>
        <dbReference type="EC" id="5.4.99.25"/>
    </reaction>
</comment>